<protein>
    <submittedName>
        <fullName evidence="1">3134_t:CDS:1</fullName>
    </submittedName>
</protein>
<gene>
    <name evidence="1" type="ORF">CPELLU_LOCUS9868</name>
</gene>
<organism evidence="1 2">
    <name type="scientific">Cetraspora pellucida</name>
    <dbReference type="NCBI Taxonomy" id="1433469"/>
    <lineage>
        <taxon>Eukaryota</taxon>
        <taxon>Fungi</taxon>
        <taxon>Fungi incertae sedis</taxon>
        <taxon>Mucoromycota</taxon>
        <taxon>Glomeromycotina</taxon>
        <taxon>Glomeromycetes</taxon>
        <taxon>Diversisporales</taxon>
        <taxon>Gigasporaceae</taxon>
        <taxon>Cetraspora</taxon>
    </lineage>
</organism>
<dbReference type="Proteomes" id="UP000789759">
    <property type="component" value="Unassembled WGS sequence"/>
</dbReference>
<dbReference type="EMBL" id="CAJVQA010007823">
    <property type="protein sequence ID" value="CAG8662465.1"/>
    <property type="molecule type" value="Genomic_DNA"/>
</dbReference>
<keyword evidence="2" id="KW-1185">Reference proteome</keyword>
<evidence type="ECO:0000313" key="1">
    <source>
        <dbReference type="EMBL" id="CAG8662465.1"/>
    </source>
</evidence>
<sequence>MVSFTETLLADNINTTYIFLSLLYSNVTSDSKSEKNSNNLSTICAR</sequence>
<proteinExistence type="predicted"/>
<name>A0A9N9E793_9GLOM</name>
<evidence type="ECO:0000313" key="2">
    <source>
        <dbReference type="Proteomes" id="UP000789759"/>
    </source>
</evidence>
<dbReference type="AlphaFoldDB" id="A0A9N9E793"/>
<reference evidence="1" key="1">
    <citation type="submission" date="2021-06" db="EMBL/GenBank/DDBJ databases">
        <authorList>
            <person name="Kallberg Y."/>
            <person name="Tangrot J."/>
            <person name="Rosling A."/>
        </authorList>
    </citation>
    <scope>NUCLEOTIDE SEQUENCE</scope>
    <source>
        <strain evidence="1">FL966</strain>
    </source>
</reference>
<accession>A0A9N9E793</accession>
<comment type="caution">
    <text evidence="1">The sequence shown here is derived from an EMBL/GenBank/DDBJ whole genome shotgun (WGS) entry which is preliminary data.</text>
</comment>